<dbReference type="Proteomes" id="UP000729402">
    <property type="component" value="Unassembled WGS sequence"/>
</dbReference>
<proteinExistence type="predicted"/>
<reference evidence="1" key="1">
    <citation type="journal article" date="2021" name="bioRxiv">
        <title>Whole Genome Assembly and Annotation of Northern Wild Rice, Zizania palustris L., Supports a Whole Genome Duplication in the Zizania Genus.</title>
        <authorList>
            <person name="Haas M."/>
            <person name="Kono T."/>
            <person name="Macchietto M."/>
            <person name="Millas R."/>
            <person name="McGilp L."/>
            <person name="Shao M."/>
            <person name="Duquette J."/>
            <person name="Hirsch C.N."/>
            <person name="Kimball J."/>
        </authorList>
    </citation>
    <scope>NUCLEOTIDE SEQUENCE</scope>
    <source>
        <tissue evidence="1">Fresh leaf tissue</tissue>
    </source>
</reference>
<accession>A0A8J5WM97</accession>
<dbReference type="AlphaFoldDB" id="A0A8J5WM97"/>
<sequence length="145" mass="15057">MEAMSSARATISGARAGVGDAIPVSGAEEEGASVSPVVVVCVAGARHVRREESAMRVVLEALEAASSAMAEGDTESALDGQKASWMASTTVSTMYSMAASSGRDVVVDIGCQELGAEAVDRGKSDTMKVEKTQRDALIRENYKNI</sequence>
<comment type="caution">
    <text evidence="1">The sequence shown here is derived from an EMBL/GenBank/DDBJ whole genome shotgun (WGS) entry which is preliminary data.</text>
</comment>
<protein>
    <submittedName>
        <fullName evidence="1">Uncharacterized protein</fullName>
    </submittedName>
</protein>
<keyword evidence="2" id="KW-1185">Reference proteome</keyword>
<evidence type="ECO:0000313" key="2">
    <source>
        <dbReference type="Proteomes" id="UP000729402"/>
    </source>
</evidence>
<evidence type="ECO:0000313" key="1">
    <source>
        <dbReference type="EMBL" id="KAG8091044.1"/>
    </source>
</evidence>
<name>A0A8J5WM97_ZIZPA</name>
<reference evidence="1" key="2">
    <citation type="submission" date="2021-02" db="EMBL/GenBank/DDBJ databases">
        <authorList>
            <person name="Kimball J.A."/>
            <person name="Haas M.W."/>
            <person name="Macchietto M."/>
            <person name="Kono T."/>
            <person name="Duquette J."/>
            <person name="Shao M."/>
        </authorList>
    </citation>
    <scope>NUCLEOTIDE SEQUENCE</scope>
    <source>
        <tissue evidence="1">Fresh leaf tissue</tissue>
    </source>
</reference>
<gene>
    <name evidence="1" type="ORF">GUJ93_ZPchr0011g27473</name>
</gene>
<dbReference type="EMBL" id="JAAALK010000081">
    <property type="protein sequence ID" value="KAG8091044.1"/>
    <property type="molecule type" value="Genomic_DNA"/>
</dbReference>
<organism evidence="1 2">
    <name type="scientific">Zizania palustris</name>
    <name type="common">Northern wild rice</name>
    <dbReference type="NCBI Taxonomy" id="103762"/>
    <lineage>
        <taxon>Eukaryota</taxon>
        <taxon>Viridiplantae</taxon>
        <taxon>Streptophyta</taxon>
        <taxon>Embryophyta</taxon>
        <taxon>Tracheophyta</taxon>
        <taxon>Spermatophyta</taxon>
        <taxon>Magnoliopsida</taxon>
        <taxon>Liliopsida</taxon>
        <taxon>Poales</taxon>
        <taxon>Poaceae</taxon>
        <taxon>BOP clade</taxon>
        <taxon>Oryzoideae</taxon>
        <taxon>Oryzeae</taxon>
        <taxon>Zizaniinae</taxon>
        <taxon>Zizania</taxon>
    </lineage>
</organism>